<keyword evidence="2" id="KW-1133">Transmembrane helix</keyword>
<reference evidence="4" key="1">
    <citation type="journal article" date="2012" name="PLoS Genet.">
        <title>Comparative analysis of the genomes of two field isolates of the rice blast fungus Magnaporthe oryzae.</title>
        <authorList>
            <person name="Xue M."/>
            <person name="Yang J."/>
            <person name="Li Z."/>
            <person name="Hu S."/>
            <person name="Yao N."/>
            <person name="Dean R.A."/>
            <person name="Zhao W."/>
            <person name="Shen M."/>
            <person name="Zhang H."/>
            <person name="Li C."/>
            <person name="Liu L."/>
            <person name="Cao L."/>
            <person name="Xu X."/>
            <person name="Xing Y."/>
            <person name="Hsiang T."/>
            <person name="Zhang Z."/>
            <person name="Xu J.R."/>
            <person name="Peng Y.L."/>
        </authorList>
    </citation>
    <scope>NUCLEOTIDE SEQUENCE</scope>
    <source>
        <strain evidence="4">Y34</strain>
    </source>
</reference>
<protein>
    <submittedName>
        <fullName evidence="4">Uncharacterized protein</fullName>
    </submittedName>
</protein>
<feature type="transmembrane region" description="Helical" evidence="2">
    <location>
        <begin position="248"/>
        <end position="270"/>
    </location>
</feature>
<dbReference type="AlphaFoldDB" id="A0AA97PKL8"/>
<dbReference type="EMBL" id="JH793052">
    <property type="protein sequence ID" value="ELQ38132.1"/>
    <property type="molecule type" value="Genomic_DNA"/>
</dbReference>
<feature type="region of interest" description="Disordered" evidence="1">
    <location>
        <begin position="389"/>
        <end position="414"/>
    </location>
</feature>
<feature type="region of interest" description="Disordered" evidence="1">
    <location>
        <begin position="187"/>
        <end position="244"/>
    </location>
</feature>
<organism evidence="4">
    <name type="scientific">Pyricularia oryzae (strain Y34)</name>
    <name type="common">Rice blast fungus</name>
    <name type="synonym">Magnaporthe oryzae</name>
    <dbReference type="NCBI Taxonomy" id="1143189"/>
    <lineage>
        <taxon>Eukaryota</taxon>
        <taxon>Fungi</taxon>
        <taxon>Dikarya</taxon>
        <taxon>Ascomycota</taxon>
        <taxon>Pezizomycotina</taxon>
        <taxon>Sordariomycetes</taxon>
        <taxon>Sordariomycetidae</taxon>
        <taxon>Magnaporthales</taxon>
        <taxon>Pyriculariaceae</taxon>
        <taxon>Pyricularia</taxon>
    </lineage>
</organism>
<evidence type="ECO:0000256" key="2">
    <source>
        <dbReference type="SAM" id="Phobius"/>
    </source>
</evidence>
<feature type="compositionally biased region" description="Low complexity" evidence="1">
    <location>
        <begin position="197"/>
        <end position="227"/>
    </location>
</feature>
<feature type="chain" id="PRO_5041744710" evidence="3">
    <location>
        <begin position="19"/>
        <end position="414"/>
    </location>
</feature>
<name>A0AA97PKL8_PYRO3</name>
<evidence type="ECO:0000313" key="4">
    <source>
        <dbReference type="EMBL" id="ELQ38132.1"/>
    </source>
</evidence>
<accession>A0AA97PKL8</accession>
<evidence type="ECO:0000256" key="1">
    <source>
        <dbReference type="SAM" id="MobiDB-lite"/>
    </source>
</evidence>
<keyword evidence="3" id="KW-0732">Signal</keyword>
<keyword evidence="2" id="KW-0472">Membrane</keyword>
<feature type="signal peptide" evidence="3">
    <location>
        <begin position="1"/>
        <end position="18"/>
    </location>
</feature>
<sequence length="414" mass="45028">MLAFFLLQSFSILALSEASILHPPETPVLPSSHNKESESSEAISIATPIHLGLPGESPVRSSIPRIKRQVSASCRRPGQSLCSRNFPIDFCCDKTTTCKILAGATTALCCPDGSCSVIMPRSCNINWLDVEQFPDAPIVSSALDYKLPSCGKDSSGEQTCCPFGYSCGQNGTVCVLEKDQRSLKAKKSDDFFSRTQTDSSSSTLPTATATSTSPTKAPSTTAADSAPEQTTGAQTEGDGGKQTNSSTVGIAVGSALGAAAMIGVMLCLAWKKYRISESVSRLGHRHSQEKHQRHRRFLPSWVCRNLQRGEHIDQMPTPPPPAYAPYHLDLDKCRRVPRRKTVPPSRNKTPAQVTQECSPVELPASPVSFSFWNTTRASQRSTFFAKTRVSLSRPLPRQQPPPRGPHNSEYPDFF</sequence>
<gene>
    <name evidence="4" type="ORF">OOU_Y34scaffold00552g87</name>
</gene>
<keyword evidence="2" id="KW-0812">Transmembrane</keyword>
<dbReference type="Proteomes" id="UP000011086">
    <property type="component" value="Unassembled WGS sequence"/>
</dbReference>
<proteinExistence type="predicted"/>
<evidence type="ECO:0000256" key="3">
    <source>
        <dbReference type="SAM" id="SignalP"/>
    </source>
</evidence>